<keyword evidence="8" id="KW-1185">Reference proteome</keyword>
<feature type="domain" description="UvrD-like helicase ATP-binding" evidence="6">
    <location>
        <begin position="203"/>
        <end position="553"/>
    </location>
</feature>
<name>A0A895XSU5_9ACTN</name>
<dbReference type="RefSeq" id="WP_213170705.1">
    <property type="nucleotide sequence ID" value="NZ_CP070496.1"/>
</dbReference>
<dbReference type="Gene3D" id="3.40.50.300">
    <property type="entry name" value="P-loop containing nucleotide triphosphate hydrolases"/>
    <property type="match status" value="2"/>
</dbReference>
<dbReference type="GO" id="GO:0003677">
    <property type="term" value="F:DNA binding"/>
    <property type="evidence" value="ECO:0007669"/>
    <property type="project" value="InterPro"/>
</dbReference>
<dbReference type="AlphaFoldDB" id="A0A895XSU5"/>
<reference evidence="7" key="1">
    <citation type="submission" date="2021-02" db="EMBL/GenBank/DDBJ databases">
        <title>Natronoglycomyces albus gen. nov., sp. nov, a haloalkaliphilic actinobacterium from a soda solonchak soil.</title>
        <authorList>
            <person name="Sorokin D.Y."/>
            <person name="Khijniak T.V."/>
            <person name="Zakharycheva A.P."/>
            <person name="Boueva O.V."/>
            <person name="Ariskina E.V."/>
            <person name="Hahnke R.L."/>
            <person name="Bunk B."/>
            <person name="Sproer C."/>
            <person name="Schumann P."/>
            <person name="Evtushenko L.I."/>
            <person name="Kublanov I.V."/>
        </authorList>
    </citation>
    <scope>NUCLEOTIDE SEQUENCE</scope>
    <source>
        <strain evidence="7">DSM 106290</strain>
    </source>
</reference>
<keyword evidence="2 5" id="KW-0378">Hydrolase</keyword>
<evidence type="ECO:0000256" key="3">
    <source>
        <dbReference type="ARBA" id="ARBA00022806"/>
    </source>
</evidence>
<dbReference type="GO" id="GO:0005524">
    <property type="term" value="F:ATP binding"/>
    <property type="evidence" value="ECO:0007669"/>
    <property type="project" value="UniProtKB-UniRule"/>
</dbReference>
<evidence type="ECO:0000256" key="5">
    <source>
        <dbReference type="PROSITE-ProRule" id="PRU00560"/>
    </source>
</evidence>
<dbReference type="PROSITE" id="PS51198">
    <property type="entry name" value="UVRD_HELICASE_ATP_BIND"/>
    <property type="match status" value="1"/>
</dbReference>
<dbReference type="SUPFAM" id="SSF52540">
    <property type="entry name" value="P-loop containing nucleoside triphosphate hydrolases"/>
    <property type="match status" value="1"/>
</dbReference>
<dbReference type="KEGG" id="nav:JQS30_13150"/>
<sequence>MSSTGSTPVSTTEPSPAPDLEHELAAERSHLERATAAMADMYEATDHLTALASEEIAEGSKNLAISDITSDDTVAFALGKHRAQRLADLRHRPDIPLFFGRLWMGEEPTNPDEDYHIGRRHIRDESYHPLVLDWRARVAERYYRASVHNRQDVLKRRRFGFGNGTITGFEDEDLTAGIDATSDILATEIERPRTGPMRDIVATIQPEQDELIRRALSTSLCVQGAPGTGKTAVGLHRAAWLLYTHREQLAKNGLLIIGPNENFLRYISQVLPTLGEASVRQLTIDTLLSTQAAKHTDTPEAAYIKHNERMAEICRRAVWSHVSTVPTALEKIGQEPEGMVISDEGWRWRLGYQFLSDLATDAGNEHQTYLAGLDFLKQGIISGIRRQAELRTGQSPDRKWESKIGRNPVVKGFLDAIWPRLKAKDVLRRLYTDCDFRAQCCEGLLTTSEQDHLAMPGRSLKLTAADIVLLDELESCLTWSNLSGHLVIDEAQDLSPMQARAIARRSAHGSITVLGDLAQGTTPWAAHSWKELLGHLGKPEAELCELTIGYRVPEAIVELANNMLPHLDVDVAPAKSIRRDGKLDHVHAPNPLTGAKQAITQALAEEGLVGVIAHDADVPALIEALGPTLAQTQRVEIIPASVAKGLEFDHVVVVEPAHIAAVERIGLRLLYVAVTRAVSRLTLVHSLSLPQEMGVG</sequence>
<dbReference type="GO" id="GO:0016787">
    <property type="term" value="F:hydrolase activity"/>
    <property type="evidence" value="ECO:0007669"/>
    <property type="project" value="UniProtKB-UniRule"/>
</dbReference>
<dbReference type="PANTHER" id="PTHR11070">
    <property type="entry name" value="UVRD / RECB / PCRA DNA HELICASE FAMILY MEMBER"/>
    <property type="match status" value="1"/>
</dbReference>
<evidence type="ECO:0000256" key="1">
    <source>
        <dbReference type="ARBA" id="ARBA00022741"/>
    </source>
</evidence>
<protein>
    <submittedName>
        <fullName evidence="7">ATP-binding domain-containing protein</fullName>
    </submittedName>
</protein>
<dbReference type="InterPro" id="IPR027785">
    <property type="entry name" value="UvrD-like_helicase_C"/>
</dbReference>
<dbReference type="EMBL" id="CP070496">
    <property type="protein sequence ID" value="QSB04708.1"/>
    <property type="molecule type" value="Genomic_DNA"/>
</dbReference>
<dbReference type="GO" id="GO:0043138">
    <property type="term" value="F:3'-5' DNA helicase activity"/>
    <property type="evidence" value="ECO:0007669"/>
    <property type="project" value="TreeGrafter"/>
</dbReference>
<gene>
    <name evidence="7" type="ORF">JQS30_13150</name>
</gene>
<accession>A0A895XSU5</accession>
<dbReference type="InterPro" id="IPR014016">
    <property type="entry name" value="UvrD-like_ATP-bd"/>
</dbReference>
<proteinExistence type="predicted"/>
<evidence type="ECO:0000256" key="4">
    <source>
        <dbReference type="ARBA" id="ARBA00022840"/>
    </source>
</evidence>
<dbReference type="Proteomes" id="UP000662939">
    <property type="component" value="Chromosome"/>
</dbReference>
<dbReference type="GO" id="GO:0005829">
    <property type="term" value="C:cytosol"/>
    <property type="evidence" value="ECO:0007669"/>
    <property type="project" value="TreeGrafter"/>
</dbReference>
<evidence type="ECO:0000259" key="6">
    <source>
        <dbReference type="PROSITE" id="PS51198"/>
    </source>
</evidence>
<evidence type="ECO:0000256" key="2">
    <source>
        <dbReference type="ARBA" id="ARBA00022801"/>
    </source>
</evidence>
<keyword evidence="3 5" id="KW-0347">Helicase</keyword>
<evidence type="ECO:0000313" key="7">
    <source>
        <dbReference type="EMBL" id="QSB04708.1"/>
    </source>
</evidence>
<dbReference type="InterPro" id="IPR027417">
    <property type="entry name" value="P-loop_NTPase"/>
</dbReference>
<dbReference type="GO" id="GO:0000725">
    <property type="term" value="P:recombinational repair"/>
    <property type="evidence" value="ECO:0007669"/>
    <property type="project" value="TreeGrafter"/>
</dbReference>
<feature type="binding site" evidence="5">
    <location>
        <begin position="224"/>
        <end position="231"/>
    </location>
    <ligand>
        <name>ATP</name>
        <dbReference type="ChEBI" id="CHEBI:30616"/>
    </ligand>
</feature>
<keyword evidence="4 5" id="KW-0067">ATP-binding</keyword>
<dbReference type="InterPro" id="IPR000212">
    <property type="entry name" value="DNA_helicase_UvrD/REP"/>
</dbReference>
<dbReference type="PANTHER" id="PTHR11070:SF45">
    <property type="entry name" value="DNA 3'-5' HELICASE"/>
    <property type="match status" value="1"/>
</dbReference>
<organism evidence="7 8">
    <name type="scientific">Natronoglycomyces albus</name>
    <dbReference type="NCBI Taxonomy" id="2811108"/>
    <lineage>
        <taxon>Bacteria</taxon>
        <taxon>Bacillati</taxon>
        <taxon>Actinomycetota</taxon>
        <taxon>Actinomycetes</taxon>
        <taxon>Glycomycetales</taxon>
        <taxon>Glycomycetaceae</taxon>
        <taxon>Natronoglycomyces</taxon>
    </lineage>
</organism>
<evidence type="ECO:0000313" key="8">
    <source>
        <dbReference type="Proteomes" id="UP000662939"/>
    </source>
</evidence>
<keyword evidence="1 5" id="KW-0547">Nucleotide-binding</keyword>
<dbReference type="Pfam" id="PF13538">
    <property type="entry name" value="UvrD_C_2"/>
    <property type="match status" value="1"/>
</dbReference>